<dbReference type="SUPFAM" id="SSF56801">
    <property type="entry name" value="Acetyl-CoA synthetase-like"/>
    <property type="match status" value="1"/>
</dbReference>
<dbReference type="RefSeq" id="WP_263993051.1">
    <property type="nucleotide sequence ID" value="NZ_CP087994.1"/>
</dbReference>
<dbReference type="NCBIfam" id="NF045666">
    <property type="entry name" value="DVU1553_fam_AMP"/>
    <property type="match status" value="1"/>
</dbReference>
<dbReference type="Gene3D" id="3.40.50.12780">
    <property type="entry name" value="N-terminal domain of ligase-like"/>
    <property type="match status" value="1"/>
</dbReference>
<dbReference type="InterPro" id="IPR042099">
    <property type="entry name" value="ANL_N_sf"/>
</dbReference>
<dbReference type="PANTHER" id="PTHR43845">
    <property type="entry name" value="BLR5969 PROTEIN"/>
    <property type="match status" value="1"/>
</dbReference>
<protein>
    <submittedName>
        <fullName evidence="2">AMP-binding protein</fullName>
    </submittedName>
</protein>
<feature type="domain" description="AMP-dependent synthetase/ligase" evidence="1">
    <location>
        <begin position="88"/>
        <end position="290"/>
    </location>
</feature>
<reference evidence="2" key="1">
    <citation type="submission" date="2021-11" db="EMBL/GenBank/DDBJ databases">
        <title>Isoprene-degrading acetogen.</title>
        <authorList>
            <person name="Yang Y."/>
            <person name="Jin H."/>
            <person name="Yan J."/>
        </authorList>
    </citation>
    <scope>NUCLEOTIDE SEQUENCE</scope>
    <source>
        <strain evidence="2">Berkeley</strain>
    </source>
</reference>
<evidence type="ECO:0000313" key="3">
    <source>
        <dbReference type="Proteomes" id="UP001163550"/>
    </source>
</evidence>
<name>A0ABY6HHW0_9FIRM</name>
<evidence type="ECO:0000313" key="2">
    <source>
        <dbReference type="EMBL" id="UYO63962.1"/>
    </source>
</evidence>
<accession>A0ABY6HHW0</accession>
<gene>
    <name evidence="2" type="ORF">LNN31_05965</name>
</gene>
<dbReference type="PANTHER" id="PTHR43845:SF1">
    <property type="entry name" value="BLR5969 PROTEIN"/>
    <property type="match status" value="1"/>
</dbReference>
<organism evidence="2 3">
    <name type="scientific">Acetobacterium wieringae</name>
    <dbReference type="NCBI Taxonomy" id="52694"/>
    <lineage>
        <taxon>Bacteria</taxon>
        <taxon>Bacillati</taxon>
        <taxon>Bacillota</taxon>
        <taxon>Clostridia</taxon>
        <taxon>Eubacteriales</taxon>
        <taxon>Eubacteriaceae</taxon>
        <taxon>Acetobacterium</taxon>
    </lineage>
</organism>
<dbReference type="Pfam" id="PF00501">
    <property type="entry name" value="AMP-binding"/>
    <property type="match status" value="1"/>
</dbReference>
<keyword evidence="3" id="KW-1185">Reference proteome</keyword>
<dbReference type="InterPro" id="IPR000873">
    <property type="entry name" value="AMP-dep_synth/lig_dom"/>
</dbReference>
<sequence>MNQIEVEVNQTIGQMSLEEYQLNCIRETIAYAKENAPFYCDLLANAPELKTLADLQKLPFTTHNDLRNSPYKLLCVSLTGVARIFSHFTTGTLGEPKKIFFSESDVDRIVRSMAAITANVIKGSGMEIPDTKIGIYLPNQGLPLSMAEMIARGARKIGADSYIGGCKDTTENQINEIIANRPQVIMGSAFRIWRITQVGREKHDLRKQGVKALFITSEYLSSTMRARLEKAWGATVYHHYGMTEPGFAIAIECESHNGFHYNESDLYFEVIDPETGEPVADGEEGELVFTSLHREAMPLIRYRTGDIASITRKPCPCGSELSRIGTMPKKIGLIYQLDTGEDIYSSLFDEALYELDDLVDYRLWLCRKNGLDHLHCRAEIIGADQFFSNRMIDQLKQIPAIANAIDSGQMNIPTVEITPRETLRRGGKGMKRKIVDIRDENEAEEIG</sequence>
<evidence type="ECO:0000259" key="1">
    <source>
        <dbReference type="Pfam" id="PF00501"/>
    </source>
</evidence>
<proteinExistence type="predicted"/>
<dbReference type="EMBL" id="CP087994">
    <property type="protein sequence ID" value="UYO63962.1"/>
    <property type="molecule type" value="Genomic_DNA"/>
</dbReference>
<dbReference type="Proteomes" id="UP001163550">
    <property type="component" value="Chromosome"/>
</dbReference>